<evidence type="ECO:0000313" key="4">
    <source>
        <dbReference type="Proteomes" id="UP001195903"/>
    </source>
</evidence>
<accession>A0ABS5UYX0</accession>
<sequence length="261" mass="27490">MKDNAYSAPDTEFRELDTLYRQGARELPPAHLDAQILEFASARGEQSATAPRQKSPRRFPYVMSTAASVLLLVGLFIINPELVNLDLEPRSQGYGEPASQAAPAAFSESMSGAMPESMSKSMSEPVSASEIIAPETTATAADAGAASAPRQAITRMAPQSIPAPAQEALNTTSGAASAPAAGAATKESVASANVAAAAEEPVTTDGIETELQALEAALIHSGELHDNRAQFKALLEQFEAKDYPLTDGQLVRLKLLRQFAH</sequence>
<evidence type="ECO:0000313" key="3">
    <source>
        <dbReference type="EMBL" id="MBT1443347.1"/>
    </source>
</evidence>
<feature type="region of interest" description="Disordered" evidence="1">
    <location>
        <begin position="93"/>
        <end position="127"/>
    </location>
</feature>
<dbReference type="EMBL" id="JAHEPS010000001">
    <property type="protein sequence ID" value="MBT1443347.1"/>
    <property type="molecule type" value="Genomic_DNA"/>
</dbReference>
<dbReference type="Proteomes" id="UP001195903">
    <property type="component" value="Unassembled WGS sequence"/>
</dbReference>
<reference evidence="3 4" key="1">
    <citation type="submission" date="2021-05" db="EMBL/GenBank/DDBJ databases">
        <title>Shewanella sp. JM162201.</title>
        <authorList>
            <person name="Xu S."/>
            <person name="Li A."/>
        </authorList>
    </citation>
    <scope>NUCLEOTIDE SEQUENCE [LARGE SCALE GENOMIC DNA]</scope>
    <source>
        <strain evidence="3 4">JM162201</strain>
    </source>
</reference>
<evidence type="ECO:0000256" key="2">
    <source>
        <dbReference type="SAM" id="Phobius"/>
    </source>
</evidence>
<dbReference type="RefSeq" id="WP_214505536.1">
    <property type="nucleotide sequence ID" value="NZ_JAHEPS010000001.1"/>
</dbReference>
<gene>
    <name evidence="3" type="ORF">KJI95_02230</name>
</gene>
<feature type="transmembrane region" description="Helical" evidence="2">
    <location>
        <begin position="59"/>
        <end position="78"/>
    </location>
</feature>
<proteinExistence type="predicted"/>
<protein>
    <submittedName>
        <fullName evidence="3">Uncharacterized protein</fullName>
    </submittedName>
</protein>
<feature type="compositionally biased region" description="Low complexity" evidence="1">
    <location>
        <begin position="113"/>
        <end position="127"/>
    </location>
</feature>
<name>A0ABS5UYX0_9GAMM</name>
<organism evidence="3 4">
    <name type="scientific">Shewanella jiangmenensis</name>
    <dbReference type="NCBI Taxonomy" id="2837387"/>
    <lineage>
        <taxon>Bacteria</taxon>
        <taxon>Pseudomonadati</taxon>
        <taxon>Pseudomonadota</taxon>
        <taxon>Gammaproteobacteria</taxon>
        <taxon>Alteromonadales</taxon>
        <taxon>Shewanellaceae</taxon>
        <taxon>Shewanella</taxon>
    </lineage>
</organism>
<keyword evidence="2" id="KW-0472">Membrane</keyword>
<keyword evidence="2" id="KW-0812">Transmembrane</keyword>
<keyword evidence="4" id="KW-1185">Reference proteome</keyword>
<evidence type="ECO:0000256" key="1">
    <source>
        <dbReference type="SAM" id="MobiDB-lite"/>
    </source>
</evidence>
<keyword evidence="2" id="KW-1133">Transmembrane helix</keyword>
<comment type="caution">
    <text evidence="3">The sequence shown here is derived from an EMBL/GenBank/DDBJ whole genome shotgun (WGS) entry which is preliminary data.</text>
</comment>